<keyword evidence="5" id="KW-1185">Reference proteome</keyword>
<proteinExistence type="predicted"/>
<dbReference type="Pfam" id="PF02297">
    <property type="entry name" value="COX6B"/>
    <property type="match status" value="1"/>
</dbReference>
<dbReference type="SUPFAM" id="SSF47694">
    <property type="entry name" value="Cytochrome c oxidase subunit h"/>
    <property type="match status" value="1"/>
</dbReference>
<reference evidence="4 5" key="1">
    <citation type="submission" date="2015-04" db="EMBL/GenBank/DDBJ databases">
        <authorList>
            <person name="Syromyatnikov M.Y."/>
            <person name="Popov V.N."/>
        </authorList>
    </citation>
    <scope>NUCLEOTIDE SEQUENCE [LARGE SCALE GENOMIC DNA]</scope>
</reference>
<evidence type="ECO:0000256" key="1">
    <source>
        <dbReference type="ARBA" id="ARBA00004173"/>
    </source>
</evidence>
<dbReference type="InterPro" id="IPR036549">
    <property type="entry name" value="CX6/COA6-like_sf"/>
</dbReference>
<dbReference type="OrthoDB" id="16284at2759"/>
<dbReference type="STRING" id="568069.A0A1J1IHF8"/>
<dbReference type="PANTHER" id="PTHR46690:SF1">
    <property type="entry name" value="CYTOCHROME C OXIDASE ASSEMBLY FACTOR 6 HOMOLOG"/>
    <property type="match status" value="1"/>
</dbReference>
<dbReference type="InterPro" id="IPR048280">
    <property type="entry name" value="COX6B-like"/>
</dbReference>
<dbReference type="GO" id="GO:0005739">
    <property type="term" value="C:mitochondrion"/>
    <property type="evidence" value="ECO:0007669"/>
    <property type="project" value="UniProtKB-SubCell"/>
</dbReference>
<organism evidence="4 5">
    <name type="scientific">Clunio marinus</name>
    <dbReference type="NCBI Taxonomy" id="568069"/>
    <lineage>
        <taxon>Eukaryota</taxon>
        <taxon>Metazoa</taxon>
        <taxon>Ecdysozoa</taxon>
        <taxon>Arthropoda</taxon>
        <taxon>Hexapoda</taxon>
        <taxon>Insecta</taxon>
        <taxon>Pterygota</taxon>
        <taxon>Neoptera</taxon>
        <taxon>Endopterygota</taxon>
        <taxon>Diptera</taxon>
        <taxon>Nematocera</taxon>
        <taxon>Chironomoidea</taxon>
        <taxon>Chironomidae</taxon>
        <taxon>Clunio</taxon>
    </lineage>
</organism>
<name>A0A1J1IHF8_9DIPT</name>
<evidence type="ECO:0000256" key="2">
    <source>
        <dbReference type="ARBA" id="ARBA00023128"/>
    </source>
</evidence>
<dbReference type="PANTHER" id="PTHR46690">
    <property type="entry name" value="CYTOCHROME C OXIDASE ASSEMBLY FACTOR 6 HOMOLOG"/>
    <property type="match status" value="1"/>
</dbReference>
<keyword evidence="2" id="KW-0496">Mitochondrion</keyword>
<keyword evidence="3" id="KW-1015">Disulfide bond</keyword>
<dbReference type="GO" id="GO:0008535">
    <property type="term" value="P:respiratory chain complex IV assembly"/>
    <property type="evidence" value="ECO:0007669"/>
    <property type="project" value="InterPro"/>
</dbReference>
<dbReference type="Gene3D" id="1.10.10.140">
    <property type="entry name" value="Cytochrome c oxidase, subunit VIb"/>
    <property type="match status" value="1"/>
</dbReference>
<dbReference type="AlphaFoldDB" id="A0A1J1IHF8"/>
<evidence type="ECO:0000256" key="3">
    <source>
        <dbReference type="ARBA" id="ARBA00023157"/>
    </source>
</evidence>
<dbReference type="InterPro" id="IPR042289">
    <property type="entry name" value="COA6"/>
</dbReference>
<protein>
    <submittedName>
        <fullName evidence="4">CLUMA_CG012964, isoform A</fullName>
    </submittedName>
</protein>
<evidence type="ECO:0000313" key="5">
    <source>
        <dbReference type="Proteomes" id="UP000183832"/>
    </source>
</evidence>
<dbReference type="Proteomes" id="UP000183832">
    <property type="component" value="Unassembled WGS sequence"/>
</dbReference>
<dbReference type="EMBL" id="CVRI01000052">
    <property type="protein sequence ID" value="CRK99685.1"/>
    <property type="molecule type" value="Genomic_DNA"/>
</dbReference>
<sequence>MPHFLNREGRTTCWEHRDNYWACLDKYAPEFNRNNADEKEPKECVQLRKLFETGCPSQWITHFDRKRTYEQFKRRMEKGFDPLKEDEKK</sequence>
<accession>A0A1J1IHF8</accession>
<gene>
    <name evidence="4" type="ORF">CLUMA_CG012964</name>
</gene>
<comment type="subcellular location">
    <subcellularLocation>
        <location evidence="1">Mitochondrion</location>
    </subcellularLocation>
</comment>
<evidence type="ECO:0000313" key="4">
    <source>
        <dbReference type="EMBL" id="CRK99685.1"/>
    </source>
</evidence>
<dbReference type="GO" id="GO:0042775">
    <property type="term" value="P:mitochondrial ATP synthesis coupled electron transport"/>
    <property type="evidence" value="ECO:0007669"/>
    <property type="project" value="TreeGrafter"/>
</dbReference>